<reference evidence="2" key="1">
    <citation type="submission" date="2022-11" db="UniProtKB">
        <authorList>
            <consortium name="WormBaseParasite"/>
        </authorList>
    </citation>
    <scope>IDENTIFICATION</scope>
</reference>
<dbReference type="WBParaSite" id="PS1159_v2.g23595.t1">
    <property type="protein sequence ID" value="PS1159_v2.g23595.t1"/>
    <property type="gene ID" value="PS1159_v2.g23595"/>
</dbReference>
<dbReference type="Proteomes" id="UP000887580">
    <property type="component" value="Unplaced"/>
</dbReference>
<accession>A0AC35G496</accession>
<sequence length="155" mass="17436">MLGNSENKKLRNKSFSNAATNKSTLSLHISAYENSIEDTSAVRLDLFDDKISKKKSFIVSSLTVQNPFEFLRQQESNEEANKPEISQFKASQRLANPNVTTSTTNNVSNDENSDQRLSARIQNNVVEQINDNSNPQLQPPIDDNALVSFARKFKE</sequence>
<evidence type="ECO:0000313" key="2">
    <source>
        <dbReference type="WBParaSite" id="PS1159_v2.g23595.t1"/>
    </source>
</evidence>
<protein>
    <submittedName>
        <fullName evidence="2">Uncharacterized protein</fullName>
    </submittedName>
</protein>
<evidence type="ECO:0000313" key="1">
    <source>
        <dbReference type="Proteomes" id="UP000887580"/>
    </source>
</evidence>
<name>A0AC35G496_9BILA</name>
<organism evidence="1 2">
    <name type="scientific">Panagrolaimus sp. PS1159</name>
    <dbReference type="NCBI Taxonomy" id="55785"/>
    <lineage>
        <taxon>Eukaryota</taxon>
        <taxon>Metazoa</taxon>
        <taxon>Ecdysozoa</taxon>
        <taxon>Nematoda</taxon>
        <taxon>Chromadorea</taxon>
        <taxon>Rhabditida</taxon>
        <taxon>Tylenchina</taxon>
        <taxon>Panagrolaimomorpha</taxon>
        <taxon>Panagrolaimoidea</taxon>
        <taxon>Panagrolaimidae</taxon>
        <taxon>Panagrolaimus</taxon>
    </lineage>
</organism>
<proteinExistence type="predicted"/>